<dbReference type="Pfam" id="PF12146">
    <property type="entry name" value="Hydrolase_4"/>
    <property type="match status" value="1"/>
</dbReference>
<protein>
    <submittedName>
        <fullName evidence="2">Alpha/beta hydrolase</fullName>
    </submittedName>
</protein>
<dbReference type="InterPro" id="IPR000073">
    <property type="entry name" value="AB_hydrolase_1"/>
</dbReference>
<dbReference type="InterPro" id="IPR022742">
    <property type="entry name" value="Hydrolase_4"/>
</dbReference>
<dbReference type="PRINTS" id="PR00111">
    <property type="entry name" value="ABHYDROLASE"/>
</dbReference>
<proteinExistence type="predicted"/>
<dbReference type="GO" id="GO:0016787">
    <property type="term" value="F:hydrolase activity"/>
    <property type="evidence" value="ECO:0007669"/>
    <property type="project" value="UniProtKB-KW"/>
</dbReference>
<gene>
    <name evidence="2" type="ORF">JCM17844_00580</name>
</gene>
<dbReference type="InterPro" id="IPR051044">
    <property type="entry name" value="MAG_DAG_Lipase"/>
</dbReference>
<dbReference type="Gene3D" id="3.40.50.1820">
    <property type="entry name" value="alpha/beta hydrolase"/>
    <property type="match status" value="1"/>
</dbReference>
<accession>A0A5A7MK96</accession>
<dbReference type="PANTHER" id="PTHR11614">
    <property type="entry name" value="PHOSPHOLIPASE-RELATED"/>
    <property type="match status" value="1"/>
</dbReference>
<dbReference type="RefSeq" id="WP_149999151.1">
    <property type="nucleotide sequence ID" value="NZ_BKCL01000001.1"/>
</dbReference>
<dbReference type="Proteomes" id="UP000322084">
    <property type="component" value="Unassembled WGS sequence"/>
</dbReference>
<reference evidence="2 3" key="1">
    <citation type="submission" date="2019-09" db="EMBL/GenBank/DDBJ databases">
        <title>NBRP : Genome information of microbial organism related human and environment.</title>
        <authorList>
            <person name="Hattori M."/>
            <person name="Oshima K."/>
            <person name="Inaba H."/>
            <person name="Suda W."/>
            <person name="Sakamoto M."/>
            <person name="Iino T."/>
            <person name="Kitahara M."/>
            <person name="Oshida Y."/>
            <person name="Iida T."/>
            <person name="Kudo T."/>
            <person name="Itoh T."/>
            <person name="Ohkuma M."/>
        </authorList>
    </citation>
    <scope>NUCLEOTIDE SEQUENCE [LARGE SCALE GENOMIC DNA]</scope>
    <source>
        <strain evidence="2 3">Hi-2</strain>
    </source>
</reference>
<dbReference type="AlphaFoldDB" id="A0A5A7MK96"/>
<dbReference type="SUPFAM" id="SSF53474">
    <property type="entry name" value="alpha/beta-Hydrolases"/>
    <property type="match status" value="1"/>
</dbReference>
<comment type="caution">
    <text evidence="2">The sequence shown here is derived from an EMBL/GenBank/DDBJ whole genome shotgun (WGS) entry which is preliminary data.</text>
</comment>
<evidence type="ECO:0000259" key="1">
    <source>
        <dbReference type="Pfam" id="PF12146"/>
    </source>
</evidence>
<name>A0A5A7MK96_9PROT</name>
<evidence type="ECO:0000313" key="2">
    <source>
        <dbReference type="EMBL" id="GEQ96421.1"/>
    </source>
</evidence>
<keyword evidence="2" id="KW-0378">Hydrolase</keyword>
<sequence>MLLVLASCAPAVQKPITEEPQRPYLTRDLYVAADRAQLPYTQWPAPRSCAVVVALHGFNDYRSSFAWPGPILAQQGLSVFAYDQRGFGESAQPGLWAGETLLVQDALGFIQAVKARYPDQPIILLGESMGAAVALLTAQSPAANDLVDAVVLVSPAVWGWSEMPFFYRMSLWLTAHLAPQMRLTGRGLDRIASDNREALIAMGRDPFVIKETRVDAIYGLVELMQSALESAEGLTLPTLVMIGEQDQIVPVPAMQALVDALPQAVTETRIYEDGYHLLLQDHGRARFLEDVSDFAADRIGTSCKDH</sequence>
<dbReference type="InterPro" id="IPR029058">
    <property type="entry name" value="AB_hydrolase_fold"/>
</dbReference>
<dbReference type="EMBL" id="BKCL01000001">
    <property type="protein sequence ID" value="GEQ96421.1"/>
    <property type="molecule type" value="Genomic_DNA"/>
</dbReference>
<organism evidence="2 3">
    <name type="scientific">Iodidimonas gelatinilytica</name>
    <dbReference type="NCBI Taxonomy" id="1236966"/>
    <lineage>
        <taxon>Bacteria</taxon>
        <taxon>Pseudomonadati</taxon>
        <taxon>Pseudomonadota</taxon>
        <taxon>Alphaproteobacteria</taxon>
        <taxon>Iodidimonadales</taxon>
        <taxon>Iodidimonadaceae</taxon>
        <taxon>Iodidimonas</taxon>
    </lineage>
</organism>
<feature type="domain" description="Serine aminopeptidase S33" evidence="1">
    <location>
        <begin position="48"/>
        <end position="281"/>
    </location>
</feature>
<evidence type="ECO:0000313" key="3">
    <source>
        <dbReference type="Proteomes" id="UP000322084"/>
    </source>
</evidence>